<keyword evidence="2" id="KW-1185">Reference proteome</keyword>
<accession>W7XD34</accession>
<gene>
    <name evidence="1" type="ORF">TTHERM_000101409</name>
</gene>
<name>W7XD34_TETTS</name>
<evidence type="ECO:0000313" key="2">
    <source>
        <dbReference type="Proteomes" id="UP000009168"/>
    </source>
</evidence>
<proteinExistence type="predicted"/>
<evidence type="ECO:0000313" key="1">
    <source>
        <dbReference type="EMBL" id="EWS75397.1"/>
    </source>
</evidence>
<reference evidence="2" key="1">
    <citation type="journal article" date="2006" name="PLoS Biol.">
        <title>Macronuclear genome sequence of the ciliate Tetrahymena thermophila, a model eukaryote.</title>
        <authorList>
            <person name="Eisen J.A."/>
            <person name="Coyne R.S."/>
            <person name="Wu M."/>
            <person name="Wu D."/>
            <person name="Thiagarajan M."/>
            <person name="Wortman J.R."/>
            <person name="Badger J.H."/>
            <person name="Ren Q."/>
            <person name="Amedeo P."/>
            <person name="Jones K.M."/>
            <person name="Tallon L.J."/>
            <person name="Delcher A.L."/>
            <person name="Salzberg S.L."/>
            <person name="Silva J.C."/>
            <person name="Haas B.J."/>
            <person name="Majoros W.H."/>
            <person name="Farzad M."/>
            <person name="Carlton J.M."/>
            <person name="Smith R.K. Jr."/>
            <person name="Garg J."/>
            <person name="Pearlman R.E."/>
            <person name="Karrer K.M."/>
            <person name="Sun L."/>
            <person name="Manning G."/>
            <person name="Elde N.C."/>
            <person name="Turkewitz A.P."/>
            <person name="Asai D.J."/>
            <person name="Wilkes D.E."/>
            <person name="Wang Y."/>
            <person name="Cai H."/>
            <person name="Collins K."/>
            <person name="Stewart B.A."/>
            <person name="Lee S.R."/>
            <person name="Wilamowska K."/>
            <person name="Weinberg Z."/>
            <person name="Ruzzo W.L."/>
            <person name="Wloga D."/>
            <person name="Gaertig J."/>
            <person name="Frankel J."/>
            <person name="Tsao C.-C."/>
            <person name="Gorovsky M.A."/>
            <person name="Keeling P.J."/>
            <person name="Waller R.F."/>
            <person name="Patron N.J."/>
            <person name="Cherry J.M."/>
            <person name="Stover N.A."/>
            <person name="Krieger C.J."/>
            <person name="del Toro C."/>
            <person name="Ryder H.F."/>
            <person name="Williamson S.C."/>
            <person name="Barbeau R.A."/>
            <person name="Hamilton E.P."/>
            <person name="Orias E."/>
        </authorList>
    </citation>
    <scope>NUCLEOTIDE SEQUENCE [LARGE SCALE GENOMIC DNA]</scope>
    <source>
        <strain evidence="2">SB210</strain>
    </source>
</reference>
<dbReference type="InParanoid" id="W7XD34"/>
<dbReference type="AlphaFoldDB" id="W7XD34"/>
<dbReference type="GeneID" id="24437287"/>
<sequence>MKKGGTLYKETTNHFLKSCFKNQENIKYQFVNSYANTTYSNLSLSQISDIEISQI</sequence>
<dbReference type="EMBL" id="GG662767">
    <property type="protein sequence ID" value="EWS75397.1"/>
    <property type="molecule type" value="Genomic_DNA"/>
</dbReference>
<dbReference type="KEGG" id="tet:TTHERM_000101409"/>
<organism evidence="1 2">
    <name type="scientific">Tetrahymena thermophila (strain SB210)</name>
    <dbReference type="NCBI Taxonomy" id="312017"/>
    <lineage>
        <taxon>Eukaryota</taxon>
        <taxon>Sar</taxon>
        <taxon>Alveolata</taxon>
        <taxon>Ciliophora</taxon>
        <taxon>Intramacronucleata</taxon>
        <taxon>Oligohymenophorea</taxon>
        <taxon>Hymenostomatida</taxon>
        <taxon>Tetrahymenina</taxon>
        <taxon>Tetrahymenidae</taxon>
        <taxon>Tetrahymena</taxon>
    </lineage>
</organism>
<protein>
    <submittedName>
        <fullName evidence="1">Uncharacterized protein</fullName>
    </submittedName>
</protein>
<dbReference type="Proteomes" id="UP000009168">
    <property type="component" value="Unassembled WGS sequence"/>
</dbReference>
<dbReference type="RefSeq" id="XP_012652071.1">
    <property type="nucleotide sequence ID" value="XM_012796617.1"/>
</dbReference>